<dbReference type="SUPFAM" id="SSF161098">
    <property type="entry name" value="MetI-like"/>
    <property type="match status" value="1"/>
</dbReference>
<gene>
    <name evidence="9" type="ORF">GMB86_14505</name>
</gene>
<dbReference type="AlphaFoldDB" id="A0A6N8CUY3"/>
<feature type="domain" description="ABC transmembrane type-1" evidence="8">
    <location>
        <begin position="61"/>
        <end position="245"/>
    </location>
</feature>
<evidence type="ECO:0000256" key="3">
    <source>
        <dbReference type="ARBA" id="ARBA00022475"/>
    </source>
</evidence>
<evidence type="ECO:0000256" key="7">
    <source>
        <dbReference type="RuleBase" id="RU363032"/>
    </source>
</evidence>
<comment type="similarity">
    <text evidence="7">Belongs to the binding-protein-dependent transport system permease family.</text>
</comment>
<keyword evidence="2 7" id="KW-0813">Transport</keyword>
<evidence type="ECO:0000256" key="6">
    <source>
        <dbReference type="ARBA" id="ARBA00023136"/>
    </source>
</evidence>
<dbReference type="GO" id="GO:0055085">
    <property type="term" value="P:transmembrane transport"/>
    <property type="evidence" value="ECO:0007669"/>
    <property type="project" value="InterPro"/>
</dbReference>
<reference evidence="9 10" key="1">
    <citation type="submission" date="2019-11" db="EMBL/GenBank/DDBJ databases">
        <title>Terrilactibacillus tamarindus sp. nov. BCM23-1 isolated from bark of Tamarindus indica.</title>
        <authorList>
            <person name="Kingkaew E."/>
            <person name="Tanasupawat S."/>
        </authorList>
    </citation>
    <scope>NUCLEOTIDE SEQUENCE [LARGE SCALE GENOMIC DNA]</scope>
    <source>
        <strain evidence="9 10">BCM23-1</strain>
    </source>
</reference>
<protein>
    <submittedName>
        <fullName evidence="9">ABC transporter permease subunit</fullName>
    </submittedName>
</protein>
<organism evidence="9 10">
    <name type="scientific">Terrilactibacillus tamarindi</name>
    <dbReference type="NCBI Taxonomy" id="2599694"/>
    <lineage>
        <taxon>Bacteria</taxon>
        <taxon>Bacillati</taxon>
        <taxon>Bacillota</taxon>
        <taxon>Bacilli</taxon>
        <taxon>Bacillales</taxon>
        <taxon>Bacillaceae</taxon>
        <taxon>Terrilactibacillus</taxon>
    </lineage>
</organism>
<feature type="transmembrane region" description="Helical" evidence="7">
    <location>
        <begin position="127"/>
        <end position="146"/>
    </location>
</feature>
<keyword evidence="6 7" id="KW-0472">Membrane</keyword>
<evidence type="ECO:0000259" key="8">
    <source>
        <dbReference type="PROSITE" id="PS50928"/>
    </source>
</evidence>
<feature type="transmembrane region" description="Helical" evidence="7">
    <location>
        <begin position="167"/>
        <end position="198"/>
    </location>
</feature>
<comment type="caution">
    <text evidence="9">The sequence shown here is derived from an EMBL/GenBank/DDBJ whole genome shotgun (WGS) entry which is preliminary data.</text>
</comment>
<feature type="transmembrane region" description="Helical" evidence="7">
    <location>
        <begin position="218"/>
        <end position="244"/>
    </location>
</feature>
<dbReference type="EMBL" id="WNHB01000030">
    <property type="protein sequence ID" value="MTT33207.1"/>
    <property type="molecule type" value="Genomic_DNA"/>
</dbReference>
<dbReference type="InterPro" id="IPR035906">
    <property type="entry name" value="MetI-like_sf"/>
</dbReference>
<evidence type="ECO:0000256" key="2">
    <source>
        <dbReference type="ARBA" id="ARBA00022448"/>
    </source>
</evidence>
<evidence type="ECO:0000256" key="5">
    <source>
        <dbReference type="ARBA" id="ARBA00022989"/>
    </source>
</evidence>
<dbReference type="Gene3D" id="1.10.3720.10">
    <property type="entry name" value="MetI-like"/>
    <property type="match status" value="1"/>
</dbReference>
<dbReference type="PANTHER" id="PTHR30151">
    <property type="entry name" value="ALKANE SULFONATE ABC TRANSPORTER-RELATED, MEMBRANE SUBUNIT"/>
    <property type="match status" value="1"/>
</dbReference>
<name>A0A6N8CUY3_9BACI</name>
<evidence type="ECO:0000256" key="4">
    <source>
        <dbReference type="ARBA" id="ARBA00022692"/>
    </source>
</evidence>
<evidence type="ECO:0000313" key="9">
    <source>
        <dbReference type="EMBL" id="MTT33207.1"/>
    </source>
</evidence>
<accession>A0A6N8CUY3</accession>
<feature type="transmembrane region" description="Helical" evidence="7">
    <location>
        <begin position="68"/>
        <end position="88"/>
    </location>
</feature>
<sequence>MMKIKSFIRLYGLFAIFTVIFLIAMEAVVEAGFVPSYIIPAPSEVYRAIIDNLSSLIFVHLKVTMLELGIGFILSVVIGVILAVAMFFSKTIEKIIYPIVLISQTIPIIALSPIFVLWFGYTIWSKVAVTFLIAFFPIVVGCYDGLRSGNSEYVDLLRSMGATKWQIFTKFHVSSALPVFFSSLKLAIVYALIGATIGEWLGASEGLGYYSRRMSGQLNAAGVFAAITILSIAGIILFIIMSLIEKRLLRNRRS</sequence>
<dbReference type="OrthoDB" id="9804353at2"/>
<keyword evidence="10" id="KW-1185">Reference proteome</keyword>
<dbReference type="PROSITE" id="PS50928">
    <property type="entry name" value="ABC_TM1"/>
    <property type="match status" value="1"/>
</dbReference>
<dbReference type="Proteomes" id="UP000440978">
    <property type="component" value="Unassembled WGS sequence"/>
</dbReference>
<keyword evidence="3" id="KW-1003">Cell membrane</keyword>
<dbReference type="InterPro" id="IPR000515">
    <property type="entry name" value="MetI-like"/>
</dbReference>
<evidence type="ECO:0000313" key="10">
    <source>
        <dbReference type="Proteomes" id="UP000440978"/>
    </source>
</evidence>
<dbReference type="GO" id="GO:0005886">
    <property type="term" value="C:plasma membrane"/>
    <property type="evidence" value="ECO:0007669"/>
    <property type="project" value="UniProtKB-SubCell"/>
</dbReference>
<keyword evidence="4 7" id="KW-0812">Transmembrane</keyword>
<dbReference type="CDD" id="cd06261">
    <property type="entry name" value="TM_PBP2"/>
    <property type="match status" value="1"/>
</dbReference>
<evidence type="ECO:0000256" key="1">
    <source>
        <dbReference type="ARBA" id="ARBA00004651"/>
    </source>
</evidence>
<keyword evidence="5 7" id="KW-1133">Transmembrane helix</keyword>
<feature type="transmembrane region" description="Helical" evidence="7">
    <location>
        <begin position="95"/>
        <end position="121"/>
    </location>
</feature>
<proteinExistence type="inferred from homology"/>
<dbReference type="Pfam" id="PF00528">
    <property type="entry name" value="BPD_transp_1"/>
    <property type="match status" value="1"/>
</dbReference>
<comment type="subcellular location">
    <subcellularLocation>
        <location evidence="1 7">Cell membrane</location>
        <topology evidence="1 7">Multi-pass membrane protein</topology>
    </subcellularLocation>
</comment>
<dbReference type="PANTHER" id="PTHR30151:SF20">
    <property type="entry name" value="ABC TRANSPORTER PERMEASE PROTEIN HI_0355-RELATED"/>
    <property type="match status" value="1"/>
</dbReference>
<dbReference type="RefSeq" id="WP_155221115.1">
    <property type="nucleotide sequence ID" value="NZ_WNHB01000030.1"/>
</dbReference>